<dbReference type="PANTHER" id="PTHR33175">
    <property type="entry name" value="DNA-BINDING PROTEIN HU"/>
    <property type="match status" value="1"/>
</dbReference>
<organism evidence="12 13">
    <name type="scientific">Aquitalea magnusonii</name>
    <dbReference type="NCBI Taxonomy" id="332411"/>
    <lineage>
        <taxon>Bacteria</taxon>
        <taxon>Pseudomonadati</taxon>
        <taxon>Pseudomonadota</taxon>
        <taxon>Betaproteobacteria</taxon>
        <taxon>Neisseriales</taxon>
        <taxon>Chromobacteriaceae</taxon>
        <taxon>Aquitalea</taxon>
    </lineage>
</organism>
<keyword evidence="7 12" id="KW-0238">DNA-binding</keyword>
<evidence type="ECO:0000256" key="1">
    <source>
        <dbReference type="ARBA" id="ARBA00004328"/>
    </source>
</evidence>
<dbReference type="Proteomes" id="UP000248395">
    <property type="component" value="Unassembled WGS sequence"/>
</dbReference>
<evidence type="ECO:0000256" key="5">
    <source>
        <dbReference type="ARBA" id="ARBA00022705"/>
    </source>
</evidence>
<dbReference type="InterPro" id="IPR010992">
    <property type="entry name" value="IHF-like_DNA-bd_dom_sf"/>
</dbReference>
<comment type="caution">
    <text evidence="12">The sequence shown here is derived from an EMBL/GenBank/DDBJ whole genome shotgun (WGS) entry which is preliminary data.</text>
</comment>
<accession>A0A318JJN4</accession>
<dbReference type="SMART" id="SM00411">
    <property type="entry name" value="BHL"/>
    <property type="match status" value="1"/>
</dbReference>
<evidence type="ECO:0000256" key="10">
    <source>
        <dbReference type="ARBA" id="ARBA00046140"/>
    </source>
</evidence>
<keyword evidence="5" id="KW-0235">DNA replication</keyword>
<name>A0A318JJN4_9NEIS</name>
<dbReference type="InterPro" id="IPR000119">
    <property type="entry name" value="Hist_DNA-bd"/>
</dbReference>
<dbReference type="OrthoDB" id="9799835at2"/>
<proteinExistence type="inferred from homology"/>
<dbReference type="SUPFAM" id="SSF47729">
    <property type="entry name" value="IHF-like DNA-binding proteins"/>
    <property type="match status" value="1"/>
</dbReference>
<evidence type="ECO:0000256" key="4">
    <source>
        <dbReference type="ARBA" id="ARBA00016145"/>
    </source>
</evidence>
<comment type="similarity">
    <text evidence="2 11">Belongs to the bacterial histone-like protein family.</text>
</comment>
<comment type="subcellular location">
    <subcellularLocation>
        <location evidence="1">Virion</location>
    </subcellularLocation>
</comment>
<gene>
    <name evidence="12" type="ORF">DFR38_101304</name>
</gene>
<dbReference type="AlphaFoldDB" id="A0A318JJN4"/>
<dbReference type="GO" id="GO:0006260">
    <property type="term" value="P:DNA replication"/>
    <property type="evidence" value="ECO:0007669"/>
    <property type="project" value="UniProtKB-KW"/>
</dbReference>
<dbReference type="GO" id="GO:0030527">
    <property type="term" value="F:structural constituent of chromatin"/>
    <property type="evidence" value="ECO:0007669"/>
    <property type="project" value="InterPro"/>
</dbReference>
<dbReference type="PANTHER" id="PTHR33175:SF13">
    <property type="entry name" value="HISTONE-LIKE PROTEIN"/>
    <property type="match status" value="1"/>
</dbReference>
<dbReference type="GO" id="GO:0003677">
    <property type="term" value="F:DNA binding"/>
    <property type="evidence" value="ECO:0007669"/>
    <property type="project" value="UniProtKB-KW"/>
</dbReference>
<dbReference type="EMBL" id="QJKC01000001">
    <property type="protein sequence ID" value="PXX51242.1"/>
    <property type="molecule type" value="Genomic_DNA"/>
</dbReference>
<dbReference type="Gene3D" id="4.10.520.10">
    <property type="entry name" value="IHF-like DNA-binding proteins"/>
    <property type="match status" value="1"/>
</dbReference>
<keyword evidence="13" id="KW-1185">Reference proteome</keyword>
<evidence type="ECO:0000256" key="8">
    <source>
        <dbReference type="ARBA" id="ARBA00033120"/>
    </source>
</evidence>
<dbReference type="RefSeq" id="WP_059286330.1">
    <property type="nucleotide sequence ID" value="NZ_LNQU01000072.1"/>
</dbReference>
<evidence type="ECO:0000256" key="11">
    <source>
        <dbReference type="RuleBase" id="RU003939"/>
    </source>
</evidence>
<sequence>MTKQQLIAILSEKTGSSKVDVLRFMDALEQTIREELVNGGELTLASTGKFKVKDTAARNGRNPKTGETVLIPAKRKVVFTPIKALKDAVAN</sequence>
<evidence type="ECO:0000313" key="12">
    <source>
        <dbReference type="EMBL" id="PXX51242.1"/>
    </source>
</evidence>
<evidence type="ECO:0000256" key="7">
    <source>
        <dbReference type="ARBA" id="ARBA00023125"/>
    </source>
</evidence>
<comment type="function">
    <text evidence="10">DNA-binding protein that plays a critical role in nucleoid compaction, genome replication and DNA replication and transcription. Binds to both ssDNA and dsDNA with a binding site covering about 15 nucleotides. Displays DNA-supercoiling activity only when associated with the viral DNA topoisomerase 2.</text>
</comment>
<evidence type="ECO:0000313" key="13">
    <source>
        <dbReference type="Proteomes" id="UP000248395"/>
    </source>
</evidence>
<dbReference type="GO" id="GO:0005829">
    <property type="term" value="C:cytosol"/>
    <property type="evidence" value="ECO:0007669"/>
    <property type="project" value="TreeGrafter"/>
</dbReference>
<evidence type="ECO:0000256" key="6">
    <source>
        <dbReference type="ARBA" id="ARBA00022921"/>
    </source>
</evidence>
<protein>
    <recommendedName>
        <fullName evidence="4">Viral histone-like protein</fullName>
    </recommendedName>
    <alternativeName>
        <fullName evidence="9">DNA-binding protein pA104R</fullName>
    </alternativeName>
    <alternativeName>
        <fullName evidence="8">pA104R</fullName>
    </alternativeName>
</protein>
<evidence type="ECO:0000256" key="2">
    <source>
        <dbReference type="ARBA" id="ARBA00010529"/>
    </source>
</evidence>
<evidence type="ECO:0000256" key="3">
    <source>
        <dbReference type="ARBA" id="ARBA00011738"/>
    </source>
</evidence>
<dbReference type="Pfam" id="PF00216">
    <property type="entry name" value="Bac_DNA_binding"/>
    <property type="match status" value="1"/>
</dbReference>
<evidence type="ECO:0000256" key="9">
    <source>
        <dbReference type="ARBA" id="ARBA00033227"/>
    </source>
</evidence>
<dbReference type="PRINTS" id="PR01727">
    <property type="entry name" value="DNABINDINGHU"/>
</dbReference>
<dbReference type="CDD" id="cd00591">
    <property type="entry name" value="HU_IHF"/>
    <property type="match status" value="1"/>
</dbReference>
<keyword evidence="6" id="KW-0426">Late protein</keyword>
<reference evidence="12 13" key="1">
    <citation type="submission" date="2018-05" db="EMBL/GenBank/DDBJ databases">
        <title>Genomic Encyclopedia of Type Strains, Phase IV (KMG-IV): sequencing the most valuable type-strain genomes for metagenomic binning, comparative biology and taxonomic classification.</title>
        <authorList>
            <person name="Goeker M."/>
        </authorList>
    </citation>
    <scope>NUCLEOTIDE SEQUENCE [LARGE SCALE GENOMIC DNA]</scope>
    <source>
        <strain evidence="12 13">DSM 25134</strain>
    </source>
</reference>
<comment type="subunit">
    <text evidence="3">Homodimer.</text>
</comment>